<evidence type="ECO:0000313" key="5">
    <source>
        <dbReference type="Proteomes" id="UP000232101"/>
    </source>
</evidence>
<dbReference type="InterPro" id="IPR014938">
    <property type="entry name" value="YfhH-like"/>
</dbReference>
<dbReference type="Gene3D" id="1.10.287.880">
    <property type="entry name" value="Hypothetical protein YfhH domain"/>
    <property type="match status" value="1"/>
</dbReference>
<dbReference type="InterPro" id="IPR036289">
    <property type="entry name" value="YfhH"/>
</dbReference>
<dbReference type="EMBL" id="JAMDLZ010000015">
    <property type="protein sequence ID" value="MCY9547050.1"/>
    <property type="molecule type" value="Genomic_DNA"/>
</dbReference>
<evidence type="ECO:0000313" key="2">
    <source>
        <dbReference type="EMBL" id="MCY9547050.1"/>
    </source>
</evidence>
<dbReference type="Gene3D" id="2.30.30.340">
    <property type="entry name" value="Hypothetical protein YfhH like domains"/>
    <property type="match status" value="1"/>
</dbReference>
<keyword evidence="6" id="KW-1185">Reference proteome</keyword>
<dbReference type="Pfam" id="PF08838">
    <property type="entry name" value="DUF1811"/>
    <property type="match status" value="1"/>
</dbReference>
<dbReference type="RefSeq" id="WP_049668854.1">
    <property type="nucleotide sequence ID" value="NZ_CP158849.1"/>
</dbReference>
<name>A0A0K9F1Z2_9BACI</name>
<protein>
    <submittedName>
        <fullName evidence="3">DUF1811 domain-containing protein</fullName>
    </submittedName>
    <submittedName>
        <fullName evidence="2">YfhH family protein</fullName>
    </submittedName>
</protein>
<evidence type="ECO:0000313" key="1">
    <source>
        <dbReference type="EMBL" id="KMY28584.1"/>
    </source>
</evidence>
<evidence type="ECO:0000313" key="4">
    <source>
        <dbReference type="Proteomes" id="UP000037326"/>
    </source>
</evidence>
<reference evidence="4" key="2">
    <citation type="submission" date="2015-07" db="EMBL/GenBank/DDBJ databases">
        <authorList>
            <consortium name="Consortium for Microbial Forensics and Genomics (microFORGE)"/>
            <person name="Knight B.M."/>
            <person name="Roberts D.P."/>
            <person name="Lin D."/>
            <person name="Hari K."/>
            <person name="Fletcher J."/>
            <person name="Melcher U."/>
            <person name="Blagden T."/>
            <person name="Winegar R.A."/>
        </authorList>
    </citation>
    <scope>NUCLEOTIDE SEQUENCE [LARGE SCALE GENOMIC DNA]</scope>
    <source>
        <strain evidence="4">DSM 23493</strain>
    </source>
</reference>
<dbReference type="STRING" id="582475.ACZ11_22780"/>
<dbReference type="AlphaFoldDB" id="A0A0K9F1Z2"/>
<evidence type="ECO:0000313" key="6">
    <source>
        <dbReference type="Proteomes" id="UP001527052"/>
    </source>
</evidence>
<dbReference type="EMBL" id="PHQY01000672">
    <property type="protein sequence ID" value="PJO41390.1"/>
    <property type="molecule type" value="Genomic_DNA"/>
</dbReference>
<dbReference type="Proteomes" id="UP000037326">
    <property type="component" value="Unassembled WGS sequence"/>
</dbReference>
<organism evidence="1 4">
    <name type="scientific">Lysinibacillus xylanilyticus</name>
    <dbReference type="NCBI Taxonomy" id="582475"/>
    <lineage>
        <taxon>Bacteria</taxon>
        <taxon>Bacillati</taxon>
        <taxon>Bacillota</taxon>
        <taxon>Bacilli</taxon>
        <taxon>Bacillales</taxon>
        <taxon>Bacillaceae</taxon>
        <taxon>Lysinibacillus</taxon>
    </lineage>
</organism>
<dbReference type="GeneID" id="96601036"/>
<sequence>MNEKNYAAMSEHELREEIAMIKEKARKAEQLGIINEFAVYERKALMAAAYLVDLDTIVPGEMYRIDGSENEFFQVDYLKGRFAWGHRLGGEKYQEALPVSMLSPVKVGK</sequence>
<gene>
    <name evidence="1" type="ORF">ACZ11_22780</name>
    <name evidence="3" type="ORF">CWD94_23145</name>
    <name evidence="2" type="ORF">M5W82_08795</name>
</gene>
<dbReference type="SUPFAM" id="SSF101697">
    <property type="entry name" value="Hypothetical protein YfhH"/>
    <property type="match status" value="1"/>
</dbReference>
<dbReference type="OrthoDB" id="2353288at2"/>
<accession>A0A0K9F1Z2</accession>
<proteinExistence type="predicted"/>
<dbReference type="PATRIC" id="fig|582475.4.peg.5173"/>
<reference evidence="2 6" key="4">
    <citation type="submission" date="2022-05" db="EMBL/GenBank/DDBJ databases">
        <title>Genome Sequencing of Bee-Associated Microbes.</title>
        <authorList>
            <person name="Dunlap C."/>
        </authorList>
    </citation>
    <scope>NUCLEOTIDE SEQUENCE [LARGE SCALE GENOMIC DNA]</scope>
    <source>
        <strain evidence="2 6">NRRL BD-083</strain>
    </source>
</reference>
<comment type="caution">
    <text evidence="1">The sequence shown here is derived from an EMBL/GenBank/DDBJ whole genome shotgun (WGS) entry which is preliminary data.</text>
</comment>
<reference evidence="1" key="1">
    <citation type="submission" date="2015-07" db="EMBL/GenBank/DDBJ databases">
        <title>MeaNS - Measles Nucleotide Surveillance Program.</title>
        <authorList>
            <person name="Tran T."/>
            <person name="Druce J."/>
        </authorList>
    </citation>
    <scope>NUCLEOTIDE SEQUENCE</scope>
    <source>
        <strain evidence="1">DSM 23493</strain>
    </source>
</reference>
<evidence type="ECO:0000313" key="3">
    <source>
        <dbReference type="EMBL" id="PJO41390.1"/>
    </source>
</evidence>
<reference evidence="3 5" key="3">
    <citation type="submission" date="2017-11" db="EMBL/GenBank/DDBJ databases">
        <title>Bacterial isolate from king chilli rhizosphere.</title>
        <authorList>
            <person name="Takhelmayum P."/>
            <person name="Sarangthem I."/>
        </authorList>
    </citation>
    <scope>NUCLEOTIDE SEQUENCE [LARGE SCALE GENOMIC DNA]</scope>
    <source>
        <strain evidence="5">t26</strain>
        <strain evidence="3">T26</strain>
    </source>
</reference>
<dbReference type="EMBL" id="LFXJ01000011">
    <property type="protein sequence ID" value="KMY28584.1"/>
    <property type="molecule type" value="Genomic_DNA"/>
</dbReference>
<dbReference type="Proteomes" id="UP001527052">
    <property type="component" value="Unassembled WGS sequence"/>
</dbReference>
<dbReference type="Proteomes" id="UP000232101">
    <property type="component" value="Unassembled WGS sequence"/>
</dbReference>